<dbReference type="PANTHER" id="PTHR30383:SF5">
    <property type="entry name" value="SGNH HYDROLASE-TYPE ESTERASE DOMAIN-CONTAINING PROTEIN"/>
    <property type="match status" value="1"/>
</dbReference>
<dbReference type="InterPro" id="IPR013830">
    <property type="entry name" value="SGNH_hydro"/>
</dbReference>
<dbReference type="SUPFAM" id="SSF52266">
    <property type="entry name" value="SGNH hydrolase"/>
    <property type="match status" value="1"/>
</dbReference>
<proteinExistence type="predicted"/>
<reference evidence="4 5" key="1">
    <citation type="journal article" date="2012" name="Front. Microbiol.">
        <title>Redundancy and modularity in membrane-associated dissimilatory nitrate reduction in Bacillus.</title>
        <authorList>
            <person name="Heylen K."/>
            <person name="Keltjens J."/>
        </authorList>
    </citation>
    <scope>NUCLEOTIDE SEQUENCE [LARGE SCALE GENOMIC DNA]</scope>
    <source>
        <strain evidence="4 5">LMG 9581</strain>
    </source>
</reference>
<dbReference type="PANTHER" id="PTHR30383">
    <property type="entry name" value="THIOESTERASE 1/PROTEASE 1/LYSOPHOSPHOLIPASE L1"/>
    <property type="match status" value="1"/>
</dbReference>
<organism evidence="4 5">
    <name type="scientific">Schinkia azotoformans LMG 9581</name>
    <dbReference type="NCBI Taxonomy" id="1131731"/>
    <lineage>
        <taxon>Bacteria</taxon>
        <taxon>Bacillati</taxon>
        <taxon>Bacillota</taxon>
        <taxon>Bacilli</taxon>
        <taxon>Bacillales</taxon>
        <taxon>Bacillaceae</taxon>
        <taxon>Calidifontibacillus/Schinkia group</taxon>
        <taxon>Schinkia</taxon>
    </lineage>
</organism>
<dbReference type="InterPro" id="IPR036514">
    <property type="entry name" value="SGNH_hydro_sf"/>
</dbReference>
<name>K6CAV9_SCHAZ</name>
<keyword evidence="5" id="KW-1185">Reference proteome</keyword>
<evidence type="ECO:0000256" key="1">
    <source>
        <dbReference type="SAM" id="Coils"/>
    </source>
</evidence>
<gene>
    <name evidence="4" type="ORF">BAZO_04490</name>
</gene>
<keyword evidence="2" id="KW-1133">Transmembrane helix</keyword>
<dbReference type="GO" id="GO:0004622">
    <property type="term" value="F:phosphatidylcholine lysophospholipase activity"/>
    <property type="evidence" value="ECO:0007669"/>
    <property type="project" value="TreeGrafter"/>
</dbReference>
<evidence type="ECO:0000313" key="5">
    <source>
        <dbReference type="Proteomes" id="UP000006315"/>
    </source>
</evidence>
<dbReference type="EMBL" id="AJLR01000040">
    <property type="protein sequence ID" value="EKN68270.1"/>
    <property type="molecule type" value="Genomic_DNA"/>
</dbReference>
<dbReference type="AlphaFoldDB" id="K6CAV9"/>
<evidence type="ECO:0000259" key="3">
    <source>
        <dbReference type="Pfam" id="PF13472"/>
    </source>
</evidence>
<keyword evidence="1" id="KW-0175">Coiled coil</keyword>
<protein>
    <submittedName>
        <fullName evidence="4">GDSL family lipase</fullName>
    </submittedName>
</protein>
<dbReference type="PATRIC" id="fig|1131731.3.peg.937"/>
<dbReference type="Proteomes" id="UP000006315">
    <property type="component" value="Unassembled WGS sequence"/>
</dbReference>
<comment type="caution">
    <text evidence="4">The sequence shown here is derived from an EMBL/GenBank/DDBJ whole genome shotgun (WGS) entry which is preliminary data.</text>
</comment>
<dbReference type="STRING" id="1131731.BAZO_04490"/>
<dbReference type="RefSeq" id="WP_003330088.1">
    <property type="nucleotide sequence ID" value="NZ_AJLR01000040.1"/>
</dbReference>
<keyword evidence="2" id="KW-0472">Membrane</keyword>
<evidence type="ECO:0000313" key="4">
    <source>
        <dbReference type="EMBL" id="EKN68270.1"/>
    </source>
</evidence>
<sequence length="256" mass="29555">MQGTFKKLFILSLSVNLLLIFFIVKFNRNEEEIHAKAPDYLQNKIYMMRTSLFDVYPTKQANVVMLGDSITQAVDWRELLERNDVVNRGIRGDITEGMLNRLHYIYKLKPKMVFLMGGINDIRSNETAPEEIARNHRKIVTELIDRQIKPVITSTLYVSSSERKHKKINQKVDELNNMLKKLATENEVPFIDLNSKLANGHTLDQKYTIDGVHLMGNAYQIWGEQISEELKRAAGSGTLAEETLAHKYNFPICFKH</sequence>
<dbReference type="Pfam" id="PF13472">
    <property type="entry name" value="Lipase_GDSL_2"/>
    <property type="match status" value="1"/>
</dbReference>
<accession>K6CAV9</accession>
<evidence type="ECO:0000256" key="2">
    <source>
        <dbReference type="SAM" id="Phobius"/>
    </source>
</evidence>
<dbReference type="InterPro" id="IPR051532">
    <property type="entry name" value="Ester_Hydrolysis_Enzymes"/>
</dbReference>
<keyword evidence="2" id="KW-0812">Transmembrane</keyword>
<dbReference type="Gene3D" id="3.40.50.1110">
    <property type="entry name" value="SGNH hydrolase"/>
    <property type="match status" value="1"/>
</dbReference>
<feature type="coiled-coil region" evidence="1">
    <location>
        <begin position="158"/>
        <end position="185"/>
    </location>
</feature>
<feature type="domain" description="SGNH hydrolase-type esterase" evidence="3">
    <location>
        <begin position="66"/>
        <end position="220"/>
    </location>
</feature>
<feature type="transmembrane region" description="Helical" evidence="2">
    <location>
        <begin position="7"/>
        <end position="24"/>
    </location>
</feature>